<name>A0A380IF04_STRAI</name>
<gene>
    <name evidence="1" type="ORF">NCTC12957_01245</name>
</gene>
<sequence>MSKFSLNTTVVKNSLDDVRIPSKPQSTTQRFHEISIVEYADNMSQHYTQTDIDKLTELTTHNSDSKTALLGYFEPDSVMSYEQIAYANNLYSSKIKI</sequence>
<dbReference type="EMBL" id="UHEN01000001">
    <property type="protein sequence ID" value="SUN07542.1"/>
    <property type="molecule type" value="Genomic_DNA"/>
</dbReference>
<proteinExistence type="predicted"/>
<evidence type="ECO:0000313" key="1">
    <source>
        <dbReference type="EMBL" id="SUN07542.1"/>
    </source>
</evidence>
<dbReference type="Proteomes" id="UP000255213">
    <property type="component" value="Unassembled WGS sequence"/>
</dbReference>
<reference evidence="1 2" key="1">
    <citation type="submission" date="2018-06" db="EMBL/GenBank/DDBJ databases">
        <authorList>
            <consortium name="Pathogen Informatics"/>
            <person name="Doyle S."/>
        </authorList>
    </citation>
    <scope>NUCLEOTIDE SEQUENCE [LARGE SCALE GENOMIC DNA]</scope>
    <source>
        <strain evidence="1 2">NCTC12957</strain>
    </source>
</reference>
<accession>A0A380IF04</accession>
<evidence type="ECO:0000313" key="2">
    <source>
        <dbReference type="Proteomes" id="UP000255213"/>
    </source>
</evidence>
<organism evidence="1 2">
    <name type="scientific">Streptococcus acidominimus</name>
    <dbReference type="NCBI Taxonomy" id="1326"/>
    <lineage>
        <taxon>Bacteria</taxon>
        <taxon>Bacillati</taxon>
        <taxon>Bacillota</taxon>
        <taxon>Bacilli</taxon>
        <taxon>Lactobacillales</taxon>
        <taxon>Streptococcaceae</taxon>
        <taxon>Streptococcus</taxon>
    </lineage>
</organism>
<dbReference type="AlphaFoldDB" id="A0A380IF04"/>
<protein>
    <submittedName>
        <fullName evidence="1">Membrane protein</fullName>
    </submittedName>
</protein>